<protein>
    <submittedName>
        <fullName evidence="1">Uncharacterized protein</fullName>
    </submittedName>
</protein>
<dbReference type="EMBL" id="MU117963">
    <property type="protein sequence ID" value="KAF9653629.1"/>
    <property type="molecule type" value="Genomic_DNA"/>
</dbReference>
<reference evidence="1" key="2">
    <citation type="journal article" date="2020" name="Nat. Commun.">
        <title>Large-scale genome sequencing of mycorrhizal fungi provides insights into the early evolution of symbiotic traits.</title>
        <authorList>
            <person name="Miyauchi S."/>
            <person name="Kiss E."/>
            <person name="Kuo A."/>
            <person name="Drula E."/>
            <person name="Kohler A."/>
            <person name="Sanchez-Garcia M."/>
            <person name="Morin E."/>
            <person name="Andreopoulos B."/>
            <person name="Barry K.W."/>
            <person name="Bonito G."/>
            <person name="Buee M."/>
            <person name="Carver A."/>
            <person name="Chen C."/>
            <person name="Cichocki N."/>
            <person name="Clum A."/>
            <person name="Culley D."/>
            <person name="Crous P.W."/>
            <person name="Fauchery L."/>
            <person name="Girlanda M."/>
            <person name="Hayes R.D."/>
            <person name="Keri Z."/>
            <person name="LaButti K."/>
            <person name="Lipzen A."/>
            <person name="Lombard V."/>
            <person name="Magnuson J."/>
            <person name="Maillard F."/>
            <person name="Murat C."/>
            <person name="Nolan M."/>
            <person name="Ohm R.A."/>
            <person name="Pangilinan J."/>
            <person name="Pereira M.F."/>
            <person name="Perotto S."/>
            <person name="Peter M."/>
            <person name="Pfister S."/>
            <person name="Riley R."/>
            <person name="Sitrit Y."/>
            <person name="Stielow J.B."/>
            <person name="Szollosi G."/>
            <person name="Zifcakova L."/>
            <person name="Stursova M."/>
            <person name="Spatafora J.W."/>
            <person name="Tedersoo L."/>
            <person name="Vaario L.M."/>
            <person name="Yamada A."/>
            <person name="Yan M."/>
            <person name="Wang P."/>
            <person name="Xu J."/>
            <person name="Bruns T."/>
            <person name="Baldrian P."/>
            <person name="Vilgalys R."/>
            <person name="Dunand C."/>
            <person name="Henrissat B."/>
            <person name="Grigoriev I.V."/>
            <person name="Hibbett D."/>
            <person name="Nagy L.G."/>
            <person name="Martin F.M."/>
        </authorList>
    </citation>
    <scope>NUCLEOTIDE SEQUENCE</scope>
    <source>
        <strain evidence="1">P2</strain>
    </source>
</reference>
<reference evidence="1" key="1">
    <citation type="submission" date="2019-10" db="EMBL/GenBank/DDBJ databases">
        <authorList>
            <consortium name="DOE Joint Genome Institute"/>
            <person name="Kuo A."/>
            <person name="Miyauchi S."/>
            <person name="Kiss E."/>
            <person name="Drula E."/>
            <person name="Kohler A."/>
            <person name="Sanchez-Garcia M."/>
            <person name="Andreopoulos B."/>
            <person name="Barry K.W."/>
            <person name="Bonito G."/>
            <person name="Buee M."/>
            <person name="Carver A."/>
            <person name="Chen C."/>
            <person name="Cichocki N."/>
            <person name="Clum A."/>
            <person name="Culley D."/>
            <person name="Crous P.W."/>
            <person name="Fauchery L."/>
            <person name="Girlanda M."/>
            <person name="Hayes R."/>
            <person name="Keri Z."/>
            <person name="Labutti K."/>
            <person name="Lipzen A."/>
            <person name="Lombard V."/>
            <person name="Magnuson J."/>
            <person name="Maillard F."/>
            <person name="Morin E."/>
            <person name="Murat C."/>
            <person name="Nolan M."/>
            <person name="Ohm R."/>
            <person name="Pangilinan J."/>
            <person name="Pereira M."/>
            <person name="Perotto S."/>
            <person name="Peter M."/>
            <person name="Riley R."/>
            <person name="Sitrit Y."/>
            <person name="Stielow B."/>
            <person name="Szollosi G."/>
            <person name="Zifcakova L."/>
            <person name="Stursova M."/>
            <person name="Spatafora J.W."/>
            <person name="Tedersoo L."/>
            <person name="Vaario L.-M."/>
            <person name="Yamada A."/>
            <person name="Yan M."/>
            <person name="Wang P."/>
            <person name="Xu J."/>
            <person name="Bruns T."/>
            <person name="Baldrian P."/>
            <person name="Vilgalys R."/>
            <person name="Henrissat B."/>
            <person name="Grigoriev I.V."/>
            <person name="Hibbett D."/>
            <person name="Nagy L.G."/>
            <person name="Martin F.M."/>
        </authorList>
    </citation>
    <scope>NUCLEOTIDE SEQUENCE</scope>
    <source>
        <strain evidence="1">P2</strain>
    </source>
</reference>
<dbReference type="Proteomes" id="UP000886501">
    <property type="component" value="Unassembled WGS sequence"/>
</dbReference>
<comment type="caution">
    <text evidence="1">The sequence shown here is derived from an EMBL/GenBank/DDBJ whole genome shotgun (WGS) entry which is preliminary data.</text>
</comment>
<sequence length="320" mass="36023">MPSHQTSRAVTVEEALNIAEHQYGSPLHFVSLSRLDSYAFRSVKAYEVHCISRFTSPPSEVSYILEAYYPGGAWVTSPDATTSILSQIAQRSDVPVPRVLVSDTTKTLVDFDYLLLLHPSPAALPTRTLTAAEEQTFGQHLRKIHAIDNDWFGVPGEPSDVISWEEAFTLLLEALLDKTVADELWETVKVEHIRRALSRAIGFFLFDDVEVPSLVWLTGDESSAMEVEENGESKLTFLGFSHAVWGDPRMERVLMDGIKDVQGGYDENLFLLPRQRIKGVWYSLFFALLLVAESEDVRRVERARLKVGECVNKLQGVECY</sequence>
<accession>A0ACB6ZVK3</accession>
<organism evidence="1 2">
    <name type="scientific">Thelephora ganbajun</name>
    <name type="common">Ganba fungus</name>
    <dbReference type="NCBI Taxonomy" id="370292"/>
    <lineage>
        <taxon>Eukaryota</taxon>
        <taxon>Fungi</taxon>
        <taxon>Dikarya</taxon>
        <taxon>Basidiomycota</taxon>
        <taxon>Agaricomycotina</taxon>
        <taxon>Agaricomycetes</taxon>
        <taxon>Thelephorales</taxon>
        <taxon>Thelephoraceae</taxon>
        <taxon>Thelephora</taxon>
    </lineage>
</organism>
<proteinExistence type="predicted"/>
<evidence type="ECO:0000313" key="1">
    <source>
        <dbReference type="EMBL" id="KAF9653629.1"/>
    </source>
</evidence>
<evidence type="ECO:0000313" key="2">
    <source>
        <dbReference type="Proteomes" id="UP000886501"/>
    </source>
</evidence>
<keyword evidence="2" id="KW-1185">Reference proteome</keyword>
<name>A0ACB6ZVK3_THEGA</name>
<gene>
    <name evidence="1" type="ORF">BDM02DRAFT_1611132</name>
</gene>